<organism evidence="3 4">
    <name type="scientific">Chengkuizengella axinellae</name>
    <dbReference type="NCBI Taxonomy" id="3064388"/>
    <lineage>
        <taxon>Bacteria</taxon>
        <taxon>Bacillati</taxon>
        <taxon>Bacillota</taxon>
        <taxon>Bacilli</taxon>
        <taxon>Bacillales</taxon>
        <taxon>Paenibacillaceae</taxon>
        <taxon>Chengkuizengella</taxon>
    </lineage>
</organism>
<dbReference type="RefSeq" id="WP_305992491.1">
    <property type="nucleotide sequence ID" value="NZ_JAVAMP010000006.1"/>
</dbReference>
<evidence type="ECO:0000256" key="1">
    <source>
        <dbReference type="ARBA" id="ARBA00022729"/>
    </source>
</evidence>
<evidence type="ECO:0000313" key="3">
    <source>
        <dbReference type="EMBL" id="MDP5275179.1"/>
    </source>
</evidence>
<protein>
    <submittedName>
        <fullName evidence="3">3D domain-containing protein</fullName>
    </submittedName>
</protein>
<keyword evidence="1" id="KW-0732">Signal</keyword>
<dbReference type="SUPFAM" id="SSF50685">
    <property type="entry name" value="Barwin-like endoglucanases"/>
    <property type="match status" value="1"/>
</dbReference>
<dbReference type="CDD" id="cd22786">
    <property type="entry name" value="DPBB_YuiC-like"/>
    <property type="match status" value="1"/>
</dbReference>
<keyword evidence="4" id="KW-1185">Reference proteome</keyword>
<dbReference type="Proteomes" id="UP001231941">
    <property type="component" value="Unassembled WGS sequence"/>
</dbReference>
<evidence type="ECO:0000259" key="2">
    <source>
        <dbReference type="Pfam" id="PF06725"/>
    </source>
</evidence>
<reference evidence="3 4" key="1">
    <citation type="submission" date="2023-08" db="EMBL/GenBank/DDBJ databases">
        <authorList>
            <person name="Park J.-S."/>
        </authorList>
    </citation>
    <scope>NUCLEOTIDE SEQUENCE [LARGE SCALE GENOMIC DNA]</scope>
    <source>
        <strain evidence="3 4">2205SS18-9</strain>
    </source>
</reference>
<dbReference type="Gene3D" id="2.40.40.10">
    <property type="entry name" value="RlpA-like domain"/>
    <property type="match status" value="1"/>
</dbReference>
<sequence length="252" mass="28454">MFLKKYRLKLISILLLPVFTLIIATFITQIVEKDEIQITEVLKYERSYTSVPADINIESIKYESNKESLTSDHGMDIIDVEQLKTVKKASLKNEHEQVKQPTKTMSKNQSVKHSIEGLDENQIRQNYKAVEVIATGYYAGVESTGKTPEHPEYGITYSGVKVQRAPDSISTIAADLNLFPLGTVLYIPGYGYGIVADIGSAIKGNVIDLYFNSKEDVYNLWGKKKLDVFIIEEGNGQITEAILRQKMEFFRS</sequence>
<comment type="caution">
    <text evidence="3">The sequence shown here is derived from an EMBL/GenBank/DDBJ whole genome shotgun (WGS) entry which is preliminary data.</text>
</comment>
<proteinExistence type="predicted"/>
<dbReference type="InterPro" id="IPR010611">
    <property type="entry name" value="3D_dom"/>
</dbReference>
<dbReference type="InterPro" id="IPR051933">
    <property type="entry name" value="Resuscitation_pf_RpfB"/>
</dbReference>
<dbReference type="PANTHER" id="PTHR39160">
    <property type="entry name" value="CELL WALL-BINDING PROTEIN YOCH"/>
    <property type="match status" value="1"/>
</dbReference>
<accession>A0ABT9J0M8</accession>
<dbReference type="PANTHER" id="PTHR39160:SF4">
    <property type="entry name" value="RESUSCITATION-PROMOTING FACTOR RPFB"/>
    <property type="match status" value="1"/>
</dbReference>
<feature type="domain" description="3D" evidence="2">
    <location>
        <begin position="170"/>
        <end position="231"/>
    </location>
</feature>
<evidence type="ECO:0000313" key="4">
    <source>
        <dbReference type="Proteomes" id="UP001231941"/>
    </source>
</evidence>
<dbReference type="InterPro" id="IPR036908">
    <property type="entry name" value="RlpA-like_sf"/>
</dbReference>
<dbReference type="Pfam" id="PF06725">
    <property type="entry name" value="3D"/>
    <property type="match status" value="1"/>
</dbReference>
<name>A0ABT9J0M8_9BACL</name>
<dbReference type="EMBL" id="JAVAMP010000006">
    <property type="protein sequence ID" value="MDP5275179.1"/>
    <property type="molecule type" value="Genomic_DNA"/>
</dbReference>
<gene>
    <name evidence="3" type="ORF">Q5Y73_13765</name>
</gene>